<evidence type="ECO:0000313" key="2">
    <source>
        <dbReference type="EMBL" id="GAQ81407.1"/>
    </source>
</evidence>
<evidence type="ECO:0000313" key="3">
    <source>
        <dbReference type="Proteomes" id="UP000054558"/>
    </source>
</evidence>
<feature type="domain" description="Glucose/Sorbosone dehydrogenase" evidence="1">
    <location>
        <begin position="225"/>
        <end position="535"/>
    </location>
</feature>
<dbReference type="PANTHER" id="PTHR19328">
    <property type="entry name" value="HEDGEHOG-INTERACTING PROTEIN"/>
    <property type="match status" value="1"/>
</dbReference>
<dbReference type="OMA" id="TPFDVHG"/>
<proteinExistence type="predicted"/>
<keyword evidence="3" id="KW-1185">Reference proteome</keyword>
<dbReference type="InterPro" id="IPR011041">
    <property type="entry name" value="Quinoprot_gluc/sorb_DH_b-prop"/>
</dbReference>
<dbReference type="InterPro" id="IPR011042">
    <property type="entry name" value="6-blade_b-propeller_TolB-like"/>
</dbReference>
<name>A0A1Y1HXY8_KLENI</name>
<dbReference type="EMBL" id="DF237028">
    <property type="protein sequence ID" value="GAQ81407.1"/>
    <property type="molecule type" value="Genomic_DNA"/>
</dbReference>
<dbReference type="Proteomes" id="UP000054558">
    <property type="component" value="Unassembled WGS sequence"/>
</dbReference>
<reference evidence="2 3" key="1">
    <citation type="journal article" date="2014" name="Nat. Commun.">
        <title>Klebsormidium flaccidum genome reveals primary factors for plant terrestrial adaptation.</title>
        <authorList>
            <person name="Hori K."/>
            <person name="Maruyama F."/>
            <person name="Fujisawa T."/>
            <person name="Togashi T."/>
            <person name="Yamamoto N."/>
            <person name="Seo M."/>
            <person name="Sato S."/>
            <person name="Yamada T."/>
            <person name="Mori H."/>
            <person name="Tajima N."/>
            <person name="Moriyama T."/>
            <person name="Ikeuchi M."/>
            <person name="Watanabe M."/>
            <person name="Wada H."/>
            <person name="Kobayashi K."/>
            <person name="Saito M."/>
            <person name="Masuda T."/>
            <person name="Sasaki-Sekimoto Y."/>
            <person name="Mashiguchi K."/>
            <person name="Awai K."/>
            <person name="Shimojima M."/>
            <person name="Masuda S."/>
            <person name="Iwai M."/>
            <person name="Nobusawa T."/>
            <person name="Narise T."/>
            <person name="Kondo S."/>
            <person name="Saito H."/>
            <person name="Sato R."/>
            <person name="Murakawa M."/>
            <person name="Ihara Y."/>
            <person name="Oshima-Yamada Y."/>
            <person name="Ohtaka K."/>
            <person name="Satoh M."/>
            <person name="Sonobe K."/>
            <person name="Ishii M."/>
            <person name="Ohtani R."/>
            <person name="Kanamori-Sato M."/>
            <person name="Honoki R."/>
            <person name="Miyazaki D."/>
            <person name="Mochizuki H."/>
            <person name="Umetsu J."/>
            <person name="Higashi K."/>
            <person name="Shibata D."/>
            <person name="Kamiya Y."/>
            <person name="Sato N."/>
            <person name="Nakamura Y."/>
            <person name="Tabata S."/>
            <person name="Ida S."/>
            <person name="Kurokawa K."/>
            <person name="Ohta H."/>
        </authorList>
    </citation>
    <scope>NUCLEOTIDE SEQUENCE [LARGE SCALE GENOMIC DNA]</scope>
    <source>
        <strain evidence="2 3">NIES-2285</strain>
    </source>
</reference>
<accession>A0A1Y1HXY8</accession>
<sequence length="686" mass="71699">MPESAPCSSLYKVLMARGALLQLLSAIVLMAAFVSGHQLCTNLEGPTKPSAPLTFCSAPAYPSLGCCSPSSDQQIQAYFTSLNVTDAQCSAVLQQLLCAQCDPWASHLLGVEQNSPRVIPYLCNTTSGSTTSYCAQVYSACASVPIANSPFAQTPGAGLNALPIASSTPTTLSDLFPSQAAFCNAFSASSFCYDGAPYVLPPPSPANATSGMCVEKIGTGTYINMAAIPGSSNLALVASQYGRIRLVTLPAAGSGLNMTGESGTPFLDLSQKILAGGENGLIGLTVHPNYTTNGKFYVTYTCNSTLHPDCAAPCECDPTRTACDPSQLPVGSCTQSTVIAEYTAPNPLTGPSNPTETRRILTLSKPYANNNGGQLLFGPDGYLYSPLGDGGGSGDPWNFAQTRNTVLGKVIRIDVNTTASNPGYVIPPTNPYYNQTGAAQEVFATGFKNPWRCNFDSARPTYLFCGDVGQTRYEEVNLVTKGGNYGWRTFEGPTLYTSSVTPPGGTTPPSAISVTPPVMSYTHDLNPSDSASITGGYVYRGASDTCNYGRYIFADLYGKGFTGLESPADSGNFTMARMSFLCAGAASPMTCGLKGQDLTNDLQYIFSFGEDINRDMYLLTLAGVFRVTSGDKCGITSCSQNVLNGTAQAAPAPALAPTPLGGGGASTDPQVMSLVILFLSLIAVTL</sequence>
<dbReference type="SUPFAM" id="SSF50952">
    <property type="entry name" value="Soluble quinoprotein glucose dehydrogenase"/>
    <property type="match status" value="1"/>
</dbReference>
<evidence type="ECO:0000259" key="1">
    <source>
        <dbReference type="Pfam" id="PF07995"/>
    </source>
</evidence>
<dbReference type="OrthoDB" id="10266706at2759"/>
<organism evidence="2 3">
    <name type="scientific">Klebsormidium nitens</name>
    <name type="common">Green alga</name>
    <name type="synonym">Ulothrix nitens</name>
    <dbReference type="NCBI Taxonomy" id="105231"/>
    <lineage>
        <taxon>Eukaryota</taxon>
        <taxon>Viridiplantae</taxon>
        <taxon>Streptophyta</taxon>
        <taxon>Klebsormidiophyceae</taxon>
        <taxon>Klebsormidiales</taxon>
        <taxon>Klebsormidiaceae</taxon>
        <taxon>Klebsormidium</taxon>
    </lineage>
</organism>
<dbReference type="InterPro" id="IPR012938">
    <property type="entry name" value="Glc/Sorbosone_DH"/>
</dbReference>
<dbReference type="AlphaFoldDB" id="A0A1Y1HXY8"/>
<protein>
    <recommendedName>
        <fullName evidence="1">Glucose/Sorbosone dehydrogenase domain-containing protein</fullName>
    </recommendedName>
</protein>
<gene>
    <name evidence="2" type="ORF">KFL_000790320</name>
</gene>
<dbReference type="PANTHER" id="PTHR19328:SF13">
    <property type="entry name" value="HIPL1 PROTEIN"/>
    <property type="match status" value="1"/>
</dbReference>
<dbReference type="Gene3D" id="2.120.10.30">
    <property type="entry name" value="TolB, C-terminal domain"/>
    <property type="match status" value="1"/>
</dbReference>
<dbReference type="Pfam" id="PF07995">
    <property type="entry name" value="GSDH"/>
    <property type="match status" value="1"/>
</dbReference>
<dbReference type="STRING" id="105231.A0A1Y1HXY8"/>